<organism evidence="2">
    <name type="scientific">marine metagenome</name>
    <dbReference type="NCBI Taxonomy" id="408172"/>
    <lineage>
        <taxon>unclassified sequences</taxon>
        <taxon>metagenomes</taxon>
        <taxon>ecological metagenomes</taxon>
    </lineage>
</organism>
<dbReference type="InterPro" id="IPR050312">
    <property type="entry name" value="IolE/XylAMocC-like"/>
</dbReference>
<name>A0A382SC36_9ZZZZ</name>
<feature type="domain" description="Xylose isomerase-like TIM barrel" evidence="1">
    <location>
        <begin position="11"/>
        <end position="213"/>
    </location>
</feature>
<dbReference type="AlphaFoldDB" id="A0A382SC36"/>
<proteinExistence type="predicted"/>
<evidence type="ECO:0000313" key="2">
    <source>
        <dbReference type="EMBL" id="SVD07510.1"/>
    </source>
</evidence>
<sequence>IRRIELVESPDQYDLSDIRAMRLVDATCRKSGVEVVAYHAYMTTFEGMDTEAQRQERVDVCRRQIDTLLELGGTFWCCHALETDEIVERSYRELAQHVEGTDAVIAVENFNRPKLQVEDRVRFLDRLDHPKVGMILDVAHEFDAEGVNPMAVAGRAGATINHCGHHLRHIHLQGYKDGNGHHPPLIEGDEIQWREIFATLAAIDYPGEFTFEPVGLLANLETLNYIGRAPERLAALQKN</sequence>
<protein>
    <recommendedName>
        <fullName evidence="1">Xylose isomerase-like TIM barrel domain-containing protein</fullName>
    </recommendedName>
</protein>
<dbReference type="Pfam" id="PF01261">
    <property type="entry name" value="AP_endonuc_2"/>
    <property type="match status" value="1"/>
</dbReference>
<dbReference type="InterPro" id="IPR036237">
    <property type="entry name" value="Xyl_isomerase-like_sf"/>
</dbReference>
<evidence type="ECO:0000259" key="1">
    <source>
        <dbReference type="Pfam" id="PF01261"/>
    </source>
</evidence>
<dbReference type="Gene3D" id="3.20.20.150">
    <property type="entry name" value="Divalent-metal-dependent TIM barrel enzymes"/>
    <property type="match status" value="1"/>
</dbReference>
<reference evidence="2" key="1">
    <citation type="submission" date="2018-05" db="EMBL/GenBank/DDBJ databases">
        <authorList>
            <person name="Lanie J.A."/>
            <person name="Ng W.-L."/>
            <person name="Kazmierczak K.M."/>
            <person name="Andrzejewski T.M."/>
            <person name="Davidsen T.M."/>
            <person name="Wayne K.J."/>
            <person name="Tettelin H."/>
            <person name="Glass J.I."/>
            <person name="Rusch D."/>
            <person name="Podicherti R."/>
            <person name="Tsui H.-C.T."/>
            <person name="Winkler M.E."/>
        </authorList>
    </citation>
    <scope>NUCLEOTIDE SEQUENCE</scope>
</reference>
<feature type="non-terminal residue" evidence="2">
    <location>
        <position position="1"/>
    </location>
</feature>
<gene>
    <name evidence="2" type="ORF">METZ01_LOCUS360364</name>
</gene>
<dbReference type="InterPro" id="IPR013022">
    <property type="entry name" value="Xyl_isomerase-like_TIM-brl"/>
</dbReference>
<accession>A0A382SC36</accession>
<dbReference type="PANTHER" id="PTHR12110">
    <property type="entry name" value="HYDROXYPYRUVATE ISOMERASE"/>
    <property type="match status" value="1"/>
</dbReference>
<dbReference type="EMBL" id="UINC01128016">
    <property type="protein sequence ID" value="SVD07510.1"/>
    <property type="molecule type" value="Genomic_DNA"/>
</dbReference>
<dbReference type="PANTHER" id="PTHR12110:SF53">
    <property type="entry name" value="BLR5974 PROTEIN"/>
    <property type="match status" value="1"/>
</dbReference>
<dbReference type="SUPFAM" id="SSF51658">
    <property type="entry name" value="Xylose isomerase-like"/>
    <property type="match status" value="1"/>
</dbReference>